<evidence type="ECO:0000313" key="2">
    <source>
        <dbReference type="EMBL" id="BBX32969.1"/>
    </source>
</evidence>
<evidence type="ECO:0000313" key="3">
    <source>
        <dbReference type="Proteomes" id="UP000465622"/>
    </source>
</evidence>
<protein>
    <submittedName>
        <fullName evidence="2">Uncharacterized protein</fullName>
    </submittedName>
</protein>
<sequence>MFPNWPPELNGFRFRWTAEPGIDLLTGPAIPVRAYLESYRVGLMTKSINNTYPGFERAIPAIPDRQDRVNGYLDWEKLPFQLKWIRPAIDDSINFGDGPFFGNEYFHVIELSPLEDGYLTYVCDGIYNVFHPAIGQPGKYSSVADYLVSGGSDVERRERYTVKLWRIEFKNSDSATGSKQPQVGANPAPVGDVFGSWRIEGASSDNYWGSLSNVTHSPQDPDYVQRLQQCRDTMPHNVTERAKILTSVVDSPPPAEPAEPGWPSQNP</sequence>
<dbReference type="Proteomes" id="UP000465622">
    <property type="component" value="Chromosome"/>
</dbReference>
<proteinExistence type="predicted"/>
<feature type="region of interest" description="Disordered" evidence="1">
    <location>
        <begin position="246"/>
        <end position="267"/>
    </location>
</feature>
<gene>
    <name evidence="2" type="ORF">MMAGJ_22510</name>
</gene>
<keyword evidence="3" id="KW-1185">Reference proteome</keyword>
<reference evidence="2 3" key="1">
    <citation type="journal article" date="2019" name="Emerg. Microbes Infect.">
        <title>Comprehensive subspecies identification of 175 nontuberculous mycobacteria species based on 7547 genomic profiles.</title>
        <authorList>
            <person name="Matsumoto Y."/>
            <person name="Kinjo T."/>
            <person name="Motooka D."/>
            <person name="Nabeya D."/>
            <person name="Jung N."/>
            <person name="Uechi K."/>
            <person name="Horii T."/>
            <person name="Iida T."/>
            <person name="Fujita J."/>
            <person name="Nakamura S."/>
        </authorList>
    </citation>
    <scope>NUCLEOTIDE SEQUENCE [LARGE SCALE GENOMIC DNA]</scope>
    <source>
        <strain evidence="2 3">JCM 12375</strain>
    </source>
</reference>
<evidence type="ECO:0000256" key="1">
    <source>
        <dbReference type="SAM" id="MobiDB-lite"/>
    </source>
</evidence>
<organism evidence="2 3">
    <name type="scientific">Mycolicibacterium mageritense</name>
    <name type="common">Mycobacterium mageritense</name>
    <dbReference type="NCBI Taxonomy" id="53462"/>
    <lineage>
        <taxon>Bacteria</taxon>
        <taxon>Bacillati</taxon>
        <taxon>Actinomycetota</taxon>
        <taxon>Actinomycetes</taxon>
        <taxon>Mycobacteriales</taxon>
        <taxon>Mycobacteriaceae</taxon>
        <taxon>Mycolicibacterium</taxon>
    </lineage>
</organism>
<accession>A0ABM7HQZ6</accession>
<name>A0ABM7HQZ6_MYCME</name>
<dbReference type="EMBL" id="AP022567">
    <property type="protein sequence ID" value="BBX32969.1"/>
    <property type="molecule type" value="Genomic_DNA"/>
</dbReference>